<dbReference type="Gene3D" id="1.25.40.10">
    <property type="entry name" value="Tetratricopeptide repeat domain"/>
    <property type="match status" value="1"/>
</dbReference>
<keyword evidence="2" id="KW-1133">Transmembrane helix</keyword>
<evidence type="ECO:0000256" key="2">
    <source>
        <dbReference type="SAM" id="Phobius"/>
    </source>
</evidence>
<reference evidence="3 4" key="1">
    <citation type="submission" date="2018-10" db="EMBL/GenBank/DDBJ databases">
        <title>Falsibacillus sp. genome draft.</title>
        <authorList>
            <person name="Shi S."/>
        </authorList>
    </citation>
    <scope>NUCLEOTIDE SEQUENCE [LARGE SCALE GENOMIC DNA]</scope>
    <source>
        <strain evidence="3 4">GY 10110</strain>
    </source>
</reference>
<keyword evidence="2" id="KW-0472">Membrane</keyword>
<evidence type="ECO:0000313" key="3">
    <source>
        <dbReference type="EMBL" id="RLQ94901.1"/>
    </source>
</evidence>
<gene>
    <name evidence="3" type="ORF">D9X91_13040</name>
</gene>
<evidence type="ECO:0000256" key="1">
    <source>
        <dbReference type="PROSITE-ProRule" id="PRU00339"/>
    </source>
</evidence>
<protein>
    <submittedName>
        <fullName evidence="3">Uncharacterized protein</fullName>
    </submittedName>
</protein>
<accession>A0A3L7JYW2</accession>
<dbReference type="SUPFAM" id="SSF48452">
    <property type="entry name" value="TPR-like"/>
    <property type="match status" value="1"/>
</dbReference>
<name>A0A3L7JYW2_9BACI</name>
<comment type="caution">
    <text evidence="3">The sequence shown here is derived from an EMBL/GenBank/DDBJ whole genome shotgun (WGS) entry which is preliminary data.</text>
</comment>
<dbReference type="OrthoDB" id="1822804at2"/>
<dbReference type="NCBIfam" id="NF038353">
    <property type="entry name" value="FxLYD_dom"/>
    <property type="match status" value="1"/>
</dbReference>
<proteinExistence type="predicted"/>
<sequence>MYCKECGSRESNDSKFCSRCGTKISNSQSLRRYDEKSSSLLLFLLPMMCLILMGGASFGYYLYEMNNNKKVSKWKESGEKLASIGKYEEALQDLKRAQSIRPQYTVLKKDMETIQKAQNYQNQIDQVSKLIKTRKFSEAKSKINALKTSLTHEKSLIFQPMPELVAEKETIIKVAEIKEEFANLNTVDELAAKLSIIQSLTSTEAPKVKEQIINKIVQVTSDQTEKDLKKHNFSEAINLVEKALTYSSNNKKLLELKNTIDQSKSQFEKSEQQRIQQAKEAAAREDLKNHTSAVKVVSLENQLDEYGDLNILGEIKNTATKGIYSVNISYSVYDVQGVIIDTGYTTVFPYYLDAGETGTFSDTVYSVYQDAKVQIDNIEWILE</sequence>
<dbReference type="InterPro" id="IPR019734">
    <property type="entry name" value="TPR_rpt"/>
</dbReference>
<dbReference type="InterPro" id="IPR011990">
    <property type="entry name" value="TPR-like_helical_dom_sf"/>
</dbReference>
<keyword evidence="4" id="KW-1185">Reference proteome</keyword>
<dbReference type="EMBL" id="RCVZ01000008">
    <property type="protein sequence ID" value="RLQ94901.1"/>
    <property type="molecule type" value="Genomic_DNA"/>
</dbReference>
<dbReference type="PROSITE" id="PS50005">
    <property type="entry name" value="TPR"/>
    <property type="match status" value="1"/>
</dbReference>
<feature type="transmembrane region" description="Helical" evidence="2">
    <location>
        <begin position="40"/>
        <end position="63"/>
    </location>
</feature>
<dbReference type="InterPro" id="IPR047676">
    <property type="entry name" value="FxLYD_dom"/>
</dbReference>
<organism evidence="3 4">
    <name type="scientific">Falsibacillus albus</name>
    <dbReference type="NCBI Taxonomy" id="2478915"/>
    <lineage>
        <taxon>Bacteria</taxon>
        <taxon>Bacillati</taxon>
        <taxon>Bacillota</taxon>
        <taxon>Bacilli</taxon>
        <taxon>Bacillales</taxon>
        <taxon>Bacillaceae</taxon>
        <taxon>Falsibacillus</taxon>
    </lineage>
</organism>
<dbReference type="AlphaFoldDB" id="A0A3L7JYW2"/>
<feature type="repeat" description="TPR" evidence="1">
    <location>
        <begin position="71"/>
        <end position="104"/>
    </location>
</feature>
<dbReference type="Proteomes" id="UP000276770">
    <property type="component" value="Unassembled WGS sequence"/>
</dbReference>
<dbReference type="RefSeq" id="WP_121681064.1">
    <property type="nucleotide sequence ID" value="NZ_RCVZ01000008.1"/>
</dbReference>
<keyword evidence="2" id="KW-0812">Transmembrane</keyword>
<keyword evidence="1" id="KW-0802">TPR repeat</keyword>
<evidence type="ECO:0000313" key="4">
    <source>
        <dbReference type="Proteomes" id="UP000276770"/>
    </source>
</evidence>